<name>A0A9P4P456_9PEZI</name>
<proteinExistence type="inferred from homology"/>
<protein>
    <recommendedName>
        <fullName evidence="4">CENP-V/GFA domain-containing protein</fullName>
    </recommendedName>
</protein>
<dbReference type="OrthoDB" id="3930719at2759"/>
<accession>A0A9P4P456</accession>
<sequence>MSSEAKADGRRPYKGSCHCGFIQYIIYLELPPLAPGAPQDEAKDKNSVRIYKCNCKPCHKMGLFHIRLPSPPDDFVLLSPLDSFKELGDYTCNKDIIHFPFCKKCGVRCFAIDWEGEVVEKEVDGEKKSVWVLKKPPEGEQPKTYLSINAHTIEAGQEGFDLREWHEKGWINYLDELDEKEEDRYDVPHRGGVY</sequence>
<dbReference type="InterPro" id="IPR011057">
    <property type="entry name" value="Mss4-like_sf"/>
</dbReference>
<keyword evidence="2" id="KW-0479">Metal-binding</keyword>
<evidence type="ECO:0000256" key="1">
    <source>
        <dbReference type="ARBA" id="ARBA00005495"/>
    </source>
</evidence>
<dbReference type="InterPro" id="IPR052355">
    <property type="entry name" value="CENP-V-like"/>
</dbReference>
<evidence type="ECO:0000313" key="5">
    <source>
        <dbReference type="EMBL" id="KAF2436274.1"/>
    </source>
</evidence>
<keyword evidence="6" id="KW-1185">Reference proteome</keyword>
<dbReference type="PANTHER" id="PTHR28620:SF1">
    <property type="entry name" value="CENP-V_GFA DOMAIN-CONTAINING PROTEIN"/>
    <property type="match status" value="1"/>
</dbReference>
<comment type="similarity">
    <text evidence="1">Belongs to the Gfa family.</text>
</comment>
<dbReference type="Gene3D" id="2.170.150.70">
    <property type="match status" value="1"/>
</dbReference>
<dbReference type="AlphaFoldDB" id="A0A9P4P456"/>
<dbReference type="GO" id="GO:0016846">
    <property type="term" value="F:carbon-sulfur lyase activity"/>
    <property type="evidence" value="ECO:0007669"/>
    <property type="project" value="InterPro"/>
</dbReference>
<dbReference type="GO" id="GO:0046872">
    <property type="term" value="F:metal ion binding"/>
    <property type="evidence" value="ECO:0007669"/>
    <property type="project" value="UniProtKB-KW"/>
</dbReference>
<evidence type="ECO:0000259" key="4">
    <source>
        <dbReference type="PROSITE" id="PS51891"/>
    </source>
</evidence>
<dbReference type="InterPro" id="IPR006913">
    <property type="entry name" value="CENP-V/GFA"/>
</dbReference>
<dbReference type="Proteomes" id="UP000800235">
    <property type="component" value="Unassembled WGS sequence"/>
</dbReference>
<dbReference type="SUPFAM" id="SSF51316">
    <property type="entry name" value="Mss4-like"/>
    <property type="match status" value="1"/>
</dbReference>
<organism evidence="5 6">
    <name type="scientific">Tothia fuscella</name>
    <dbReference type="NCBI Taxonomy" id="1048955"/>
    <lineage>
        <taxon>Eukaryota</taxon>
        <taxon>Fungi</taxon>
        <taxon>Dikarya</taxon>
        <taxon>Ascomycota</taxon>
        <taxon>Pezizomycotina</taxon>
        <taxon>Dothideomycetes</taxon>
        <taxon>Pleosporomycetidae</taxon>
        <taxon>Venturiales</taxon>
        <taxon>Cylindrosympodiaceae</taxon>
        <taxon>Tothia</taxon>
    </lineage>
</organism>
<reference evidence="5" key="1">
    <citation type="journal article" date="2020" name="Stud. Mycol.">
        <title>101 Dothideomycetes genomes: a test case for predicting lifestyles and emergence of pathogens.</title>
        <authorList>
            <person name="Haridas S."/>
            <person name="Albert R."/>
            <person name="Binder M."/>
            <person name="Bloem J."/>
            <person name="Labutti K."/>
            <person name="Salamov A."/>
            <person name="Andreopoulos B."/>
            <person name="Baker S."/>
            <person name="Barry K."/>
            <person name="Bills G."/>
            <person name="Bluhm B."/>
            <person name="Cannon C."/>
            <person name="Castanera R."/>
            <person name="Culley D."/>
            <person name="Daum C."/>
            <person name="Ezra D."/>
            <person name="Gonzalez J."/>
            <person name="Henrissat B."/>
            <person name="Kuo A."/>
            <person name="Liang C."/>
            <person name="Lipzen A."/>
            <person name="Lutzoni F."/>
            <person name="Magnuson J."/>
            <person name="Mondo S."/>
            <person name="Nolan M."/>
            <person name="Ohm R."/>
            <person name="Pangilinan J."/>
            <person name="Park H.-J."/>
            <person name="Ramirez L."/>
            <person name="Alfaro M."/>
            <person name="Sun H."/>
            <person name="Tritt A."/>
            <person name="Yoshinaga Y."/>
            <person name="Zwiers L.-H."/>
            <person name="Turgeon B."/>
            <person name="Goodwin S."/>
            <person name="Spatafora J."/>
            <person name="Crous P."/>
            <person name="Grigoriev I."/>
        </authorList>
    </citation>
    <scope>NUCLEOTIDE SEQUENCE</scope>
    <source>
        <strain evidence="5">CBS 130266</strain>
    </source>
</reference>
<evidence type="ECO:0000256" key="2">
    <source>
        <dbReference type="ARBA" id="ARBA00022723"/>
    </source>
</evidence>
<dbReference type="EMBL" id="MU007011">
    <property type="protein sequence ID" value="KAF2436274.1"/>
    <property type="molecule type" value="Genomic_DNA"/>
</dbReference>
<dbReference type="PANTHER" id="PTHR28620">
    <property type="entry name" value="CENTROMERE PROTEIN V"/>
    <property type="match status" value="1"/>
</dbReference>
<dbReference type="PROSITE" id="PS51891">
    <property type="entry name" value="CENP_V_GFA"/>
    <property type="match status" value="1"/>
</dbReference>
<evidence type="ECO:0000256" key="3">
    <source>
        <dbReference type="ARBA" id="ARBA00022833"/>
    </source>
</evidence>
<feature type="domain" description="CENP-V/GFA" evidence="4">
    <location>
        <begin position="13"/>
        <end position="161"/>
    </location>
</feature>
<gene>
    <name evidence="5" type="ORF">EJ08DRAFT_655950</name>
</gene>
<comment type="caution">
    <text evidence="5">The sequence shown here is derived from an EMBL/GenBank/DDBJ whole genome shotgun (WGS) entry which is preliminary data.</text>
</comment>
<evidence type="ECO:0000313" key="6">
    <source>
        <dbReference type="Proteomes" id="UP000800235"/>
    </source>
</evidence>
<keyword evidence="3" id="KW-0862">Zinc</keyword>